<comment type="caution">
    <text evidence="10">The sequence shown here is derived from an EMBL/GenBank/DDBJ whole genome shotgun (WGS) entry which is preliminary data.</text>
</comment>
<proteinExistence type="inferred from homology"/>
<dbReference type="GO" id="GO:0045259">
    <property type="term" value="C:proton-transporting ATP synthase complex"/>
    <property type="evidence" value="ECO:0007669"/>
    <property type="project" value="UniProtKB-KW"/>
</dbReference>
<comment type="subcellular location">
    <subcellularLocation>
        <location evidence="2">Membrane</location>
        <topology evidence="2">Peripheral membrane protein</topology>
    </subcellularLocation>
</comment>
<dbReference type="InterPro" id="IPR000131">
    <property type="entry name" value="ATP_synth_F1_gsu"/>
</dbReference>
<evidence type="ECO:0000256" key="7">
    <source>
        <dbReference type="ARBA" id="ARBA00023136"/>
    </source>
</evidence>
<evidence type="ECO:0000256" key="9">
    <source>
        <dbReference type="ARBA" id="ARBA00023310"/>
    </source>
</evidence>
<accession>A0A2H0XEC5</accession>
<organism evidence="10 11">
    <name type="scientific">candidate division WWE3 bacterium CG08_land_8_20_14_0_20_40_13</name>
    <dbReference type="NCBI Taxonomy" id="1975084"/>
    <lineage>
        <taxon>Bacteria</taxon>
        <taxon>Katanobacteria</taxon>
    </lineage>
</organism>
<evidence type="ECO:0000256" key="8">
    <source>
        <dbReference type="ARBA" id="ARBA00023196"/>
    </source>
</evidence>
<keyword evidence="8" id="KW-0139">CF(1)</keyword>
<name>A0A2H0XEC5_UNCKA</name>
<dbReference type="Proteomes" id="UP000230340">
    <property type="component" value="Unassembled WGS sequence"/>
</dbReference>
<comment type="similarity">
    <text evidence="3">Belongs to the ATPase gamma chain family.</text>
</comment>
<keyword evidence="7" id="KW-0472">Membrane</keyword>
<keyword evidence="5" id="KW-0375">Hydrogen ion transport</keyword>
<sequence>MQKGKDLKLDREVTRTMEQVIGSLEEVYVLKMKRIRDSVVIARDFFTGILAVFEETRKNHQGPISKKSGELAILISGNLKFAGEINMKVFNAFNNYIQGTKCDIGIIGKIGDILYKQRGTFRTYRYFDLENEYPSFEKVMEILKYISSYEKITVFHGKFMNLAEQVDTQTAITGNKDFSTEMTGQKIQGREYESAHYIFEPSLEKVLEFFQNQMIGSLFKQTVYESSLAQLGSRIKTMEGAFPAIKERKAKLDMLRLMELRSLRNKKQQASLLRIFTNERILQATYAT</sequence>
<dbReference type="GO" id="GO:0046933">
    <property type="term" value="F:proton-transporting ATP synthase activity, rotational mechanism"/>
    <property type="evidence" value="ECO:0007669"/>
    <property type="project" value="InterPro"/>
</dbReference>
<evidence type="ECO:0000256" key="1">
    <source>
        <dbReference type="ARBA" id="ARBA00003456"/>
    </source>
</evidence>
<protein>
    <recommendedName>
        <fullName evidence="12">ATP synthase gamma chain</fullName>
    </recommendedName>
</protein>
<dbReference type="Pfam" id="PF00231">
    <property type="entry name" value="ATP-synt"/>
    <property type="match status" value="1"/>
</dbReference>
<keyword evidence="4" id="KW-0813">Transport</keyword>
<dbReference type="AlphaFoldDB" id="A0A2H0XEC5"/>
<dbReference type="InterPro" id="IPR035968">
    <property type="entry name" value="ATP_synth_F1_ATPase_gsu"/>
</dbReference>
<comment type="function">
    <text evidence="1">Produces ATP from ADP in the presence of a proton gradient across the membrane. The gamma chain is believed to be important in regulating ATPase activity and the flow of protons through the CF(0) complex.</text>
</comment>
<reference evidence="11" key="1">
    <citation type="submission" date="2017-09" db="EMBL/GenBank/DDBJ databases">
        <title>Depth-based differentiation of microbial function through sediment-hosted aquifers and enrichment of novel symbionts in the deep terrestrial subsurface.</title>
        <authorList>
            <person name="Probst A.J."/>
            <person name="Ladd B."/>
            <person name="Jarett J.K."/>
            <person name="Geller-Mcgrath D.E."/>
            <person name="Sieber C.M.K."/>
            <person name="Emerson J.B."/>
            <person name="Anantharaman K."/>
            <person name="Thomas B.C."/>
            <person name="Malmstrom R."/>
            <person name="Stieglmeier M."/>
            <person name="Klingl A."/>
            <person name="Woyke T."/>
            <person name="Ryan C.M."/>
            <person name="Banfield J.F."/>
        </authorList>
    </citation>
    <scope>NUCLEOTIDE SEQUENCE [LARGE SCALE GENOMIC DNA]</scope>
</reference>
<evidence type="ECO:0000256" key="5">
    <source>
        <dbReference type="ARBA" id="ARBA00022781"/>
    </source>
</evidence>
<evidence type="ECO:0000256" key="6">
    <source>
        <dbReference type="ARBA" id="ARBA00023065"/>
    </source>
</evidence>
<evidence type="ECO:0008006" key="12">
    <source>
        <dbReference type="Google" id="ProtNLM"/>
    </source>
</evidence>
<dbReference type="SUPFAM" id="SSF52943">
    <property type="entry name" value="ATP synthase (F1-ATPase), gamma subunit"/>
    <property type="match status" value="1"/>
</dbReference>
<evidence type="ECO:0000256" key="4">
    <source>
        <dbReference type="ARBA" id="ARBA00022448"/>
    </source>
</evidence>
<gene>
    <name evidence="10" type="ORF">COT49_00955</name>
</gene>
<dbReference type="EMBL" id="PEYT01000005">
    <property type="protein sequence ID" value="PIS23286.1"/>
    <property type="molecule type" value="Genomic_DNA"/>
</dbReference>
<evidence type="ECO:0000313" key="11">
    <source>
        <dbReference type="Proteomes" id="UP000230340"/>
    </source>
</evidence>
<keyword evidence="9" id="KW-0066">ATP synthesis</keyword>
<evidence type="ECO:0000256" key="2">
    <source>
        <dbReference type="ARBA" id="ARBA00004170"/>
    </source>
</evidence>
<keyword evidence="6" id="KW-0406">Ion transport</keyword>
<dbReference type="Gene3D" id="3.40.1380.10">
    <property type="match status" value="1"/>
</dbReference>
<evidence type="ECO:0000313" key="10">
    <source>
        <dbReference type="EMBL" id="PIS23286.1"/>
    </source>
</evidence>
<evidence type="ECO:0000256" key="3">
    <source>
        <dbReference type="ARBA" id="ARBA00007681"/>
    </source>
</evidence>